<feature type="region of interest" description="Disordered" evidence="4">
    <location>
        <begin position="270"/>
        <end position="422"/>
    </location>
</feature>
<organism evidence="6 7">
    <name type="scientific">Armillaria ostoyae</name>
    <name type="common">Armillaria root rot fungus</name>
    <dbReference type="NCBI Taxonomy" id="47428"/>
    <lineage>
        <taxon>Eukaryota</taxon>
        <taxon>Fungi</taxon>
        <taxon>Dikarya</taxon>
        <taxon>Basidiomycota</taxon>
        <taxon>Agaricomycotina</taxon>
        <taxon>Agaricomycetes</taxon>
        <taxon>Agaricomycetidae</taxon>
        <taxon>Agaricales</taxon>
        <taxon>Marasmiineae</taxon>
        <taxon>Physalacriaceae</taxon>
        <taxon>Armillaria</taxon>
    </lineage>
</organism>
<feature type="compositionally biased region" description="Polar residues" evidence="4">
    <location>
        <begin position="318"/>
        <end position="327"/>
    </location>
</feature>
<keyword evidence="7" id="KW-1185">Reference proteome</keyword>
<dbReference type="GO" id="GO:1902176">
    <property type="term" value="P:negative regulation of oxidative stress-induced intrinsic apoptotic signaling pathway"/>
    <property type="evidence" value="ECO:0007669"/>
    <property type="project" value="TreeGrafter"/>
</dbReference>
<dbReference type="GO" id="GO:0003341">
    <property type="term" value="P:cilium movement"/>
    <property type="evidence" value="ECO:0007669"/>
    <property type="project" value="TreeGrafter"/>
</dbReference>
<evidence type="ECO:0000256" key="2">
    <source>
        <dbReference type="ARBA" id="ARBA00017632"/>
    </source>
</evidence>
<dbReference type="SMART" id="SM00562">
    <property type="entry name" value="NDK"/>
    <property type="match status" value="1"/>
</dbReference>
<evidence type="ECO:0000313" key="6">
    <source>
        <dbReference type="EMBL" id="SJL07719.1"/>
    </source>
</evidence>
<feature type="compositionally biased region" description="Polar residues" evidence="4">
    <location>
        <begin position="365"/>
        <end position="386"/>
    </location>
</feature>
<dbReference type="PROSITE" id="PS51374">
    <property type="entry name" value="NDPK_LIKE"/>
    <property type="match status" value="1"/>
</dbReference>
<evidence type="ECO:0000313" key="7">
    <source>
        <dbReference type="Proteomes" id="UP000219338"/>
    </source>
</evidence>
<evidence type="ECO:0000259" key="5">
    <source>
        <dbReference type="SMART" id="SM00562"/>
    </source>
</evidence>
<accession>A0A284RG38</accession>
<comment type="caution">
    <text evidence="3">Lacks conserved residue(s) required for the propagation of feature annotation.</text>
</comment>
<reference evidence="7" key="1">
    <citation type="journal article" date="2017" name="Nat. Ecol. Evol.">
        <title>Genome expansion and lineage-specific genetic innovations in the forest pathogenic fungi Armillaria.</title>
        <authorList>
            <person name="Sipos G."/>
            <person name="Prasanna A.N."/>
            <person name="Walter M.C."/>
            <person name="O'Connor E."/>
            <person name="Balint B."/>
            <person name="Krizsan K."/>
            <person name="Kiss B."/>
            <person name="Hess J."/>
            <person name="Varga T."/>
            <person name="Slot J."/>
            <person name="Riley R."/>
            <person name="Boka B."/>
            <person name="Rigling D."/>
            <person name="Barry K."/>
            <person name="Lee J."/>
            <person name="Mihaltcheva S."/>
            <person name="LaButti K."/>
            <person name="Lipzen A."/>
            <person name="Waldron R."/>
            <person name="Moloney N.M."/>
            <person name="Sperisen C."/>
            <person name="Kredics L."/>
            <person name="Vagvoelgyi C."/>
            <person name="Patrignani A."/>
            <person name="Fitzpatrick D."/>
            <person name="Nagy I."/>
            <person name="Doyle S."/>
            <person name="Anderson J.B."/>
            <person name="Grigoriev I.V."/>
            <person name="Gueldener U."/>
            <person name="Muensterkoetter M."/>
            <person name="Nagy L.G."/>
        </authorList>
    </citation>
    <scope>NUCLEOTIDE SEQUENCE [LARGE SCALE GENOMIC DNA]</scope>
    <source>
        <strain evidence="7">C18/9</strain>
    </source>
</reference>
<dbReference type="OrthoDB" id="2162449at2759"/>
<dbReference type="Gene3D" id="3.30.70.141">
    <property type="entry name" value="Nucleoside diphosphate kinase-like domain"/>
    <property type="match status" value="1"/>
</dbReference>
<protein>
    <recommendedName>
        <fullName evidence="2">Nucleoside diphosphate kinase</fullName>
    </recommendedName>
</protein>
<dbReference type="OMA" id="PSSFMFR"/>
<dbReference type="InterPro" id="IPR036850">
    <property type="entry name" value="NDK-like_dom_sf"/>
</dbReference>
<dbReference type="Proteomes" id="UP000219338">
    <property type="component" value="Unassembled WGS sequence"/>
</dbReference>
<feature type="domain" description="Nucleoside diphosphate kinase-like" evidence="5">
    <location>
        <begin position="15"/>
        <end position="145"/>
    </location>
</feature>
<evidence type="ECO:0000256" key="3">
    <source>
        <dbReference type="PROSITE-ProRule" id="PRU00706"/>
    </source>
</evidence>
<feature type="compositionally biased region" description="Basic and acidic residues" evidence="4">
    <location>
        <begin position="397"/>
        <end position="406"/>
    </location>
</feature>
<gene>
    <name evidence="6" type="ORF">ARMOST_11069</name>
</gene>
<dbReference type="SUPFAM" id="SSF54919">
    <property type="entry name" value="Nucleoside diphosphate kinase, NDK"/>
    <property type="match status" value="1"/>
</dbReference>
<dbReference type="InterPro" id="IPR034907">
    <property type="entry name" value="NDK-like_dom"/>
</dbReference>
<dbReference type="GO" id="GO:0005929">
    <property type="term" value="C:cilium"/>
    <property type="evidence" value="ECO:0007669"/>
    <property type="project" value="TreeGrafter"/>
</dbReference>
<feature type="compositionally biased region" description="Low complexity" evidence="4">
    <location>
        <begin position="387"/>
        <end position="396"/>
    </location>
</feature>
<evidence type="ECO:0000256" key="4">
    <source>
        <dbReference type="SAM" id="MobiDB-lite"/>
    </source>
</evidence>
<feature type="compositionally biased region" description="Low complexity" evidence="4">
    <location>
        <begin position="354"/>
        <end position="364"/>
    </location>
</feature>
<dbReference type="EMBL" id="FUEG01000008">
    <property type="protein sequence ID" value="SJL07719.1"/>
    <property type="molecule type" value="Genomic_DNA"/>
</dbReference>
<feature type="compositionally biased region" description="Low complexity" evidence="4">
    <location>
        <begin position="276"/>
        <end position="289"/>
    </location>
</feature>
<dbReference type="AlphaFoldDB" id="A0A284RG38"/>
<evidence type="ECO:0000256" key="1">
    <source>
        <dbReference type="ARBA" id="ARBA00008142"/>
    </source>
</evidence>
<sequence>MCLTPPLSPLSTIPITRTVAIIKNHALSHRFDIEPRIQEAGFEIVKERQMEFDVETDPEYLYELFGDDADSLGEGPVWVYVLERRRAVEVFHSLMGPSDPAEAPPSSLRALYGLSAAQNGIMGSPDSHAAESQIASLFASSPPFPISDLPPVDGGVIASPISDSLKSPPSTIGSKSGKNTQFKARGLPASHASPDIVPRTTRAAALRAGIVLAPSENKHRVPLSKEQIAKTFANVPGHKRTETIQVASTNAPAIKPRMTRAASLRLGVPLPEAPKKTTPPTTNGTKPKTAAIFEGVPGHKRRETISVPSLASRPSLAPRTNRTSSLRAQKDNAPPTSFMFRQPTTPKLPGSANSLSRSTSRTSLHSQPGTLSRATSAMSINRVSHGTASAETSSKASESKVTEQPKKKAPRPSSISAPTIVPRTNRSVALRVAKKEAEAAKMNGTGVKVRAKSVMV</sequence>
<feature type="region of interest" description="Disordered" evidence="4">
    <location>
        <begin position="160"/>
        <end position="195"/>
    </location>
</feature>
<feature type="compositionally biased region" description="Polar residues" evidence="4">
    <location>
        <begin position="413"/>
        <end position="422"/>
    </location>
</feature>
<name>A0A284RG38_ARMOS</name>
<comment type="similarity">
    <text evidence="1 3">Belongs to the NDK family.</text>
</comment>
<feature type="compositionally biased region" description="Polar residues" evidence="4">
    <location>
        <begin position="161"/>
        <end position="182"/>
    </location>
</feature>
<dbReference type="PANTHER" id="PTHR46161">
    <property type="entry name" value="NUCLEOSIDE DIPHOSPHATE KINASE"/>
    <property type="match status" value="1"/>
</dbReference>
<dbReference type="STRING" id="47428.A0A284RG38"/>
<proteinExistence type="inferred from homology"/>
<dbReference type="Pfam" id="PF00334">
    <property type="entry name" value="NDK"/>
    <property type="match status" value="1"/>
</dbReference>
<dbReference type="PANTHER" id="PTHR46161:SF1">
    <property type="entry name" value="NUCLEOSIDE DIPHOSPHATE KINASE HOMOLOG 5"/>
    <property type="match status" value="1"/>
</dbReference>